<sequence length="289" mass="32224">MELNNHYTETSGTGSGSILPDQINQSNVRLRRVARDIGYSVSIPAWKTCSPTIWTKVQSLAGAIVAFNILTLDSLQFASPGYEAVIGDGYEDYKTLLAKQTQLSGLSRIQSGAQLDTRIAKKDSERAQKNPSHVPAINYVDRGMRLDEYVDKAITTEQMTRCFLKNVISRSKGMLIIIREVIATEILALDLETMSILKQKVSAQLHDPTIKLSDFTLANTILFEVFWLRLVLDMVLGCFELRLYGVESGALLFCAGGLELFMLVEESWVMYVNEAMSNEVRKAVGIDEL</sequence>
<evidence type="ECO:0000313" key="3">
    <source>
        <dbReference type="Proteomes" id="UP000005446"/>
    </source>
</evidence>
<dbReference type="InParanoid" id="H0ESC4"/>
<feature type="compositionally biased region" description="Polar residues" evidence="1">
    <location>
        <begin position="1"/>
        <end position="12"/>
    </location>
</feature>
<keyword evidence="3" id="KW-1185">Reference proteome</keyword>
<gene>
    <name evidence="2" type="ORF">M7I_5603</name>
</gene>
<evidence type="ECO:0000256" key="1">
    <source>
        <dbReference type="SAM" id="MobiDB-lite"/>
    </source>
</evidence>
<reference evidence="2 3" key="1">
    <citation type="journal article" date="2012" name="Eukaryot. Cell">
        <title>Genome sequence of the fungus Glarea lozoyensis: the first genome sequence of a species from the Helotiaceae family.</title>
        <authorList>
            <person name="Youssar L."/>
            <person name="Gruening B.A."/>
            <person name="Erxleben A."/>
            <person name="Guenther S."/>
            <person name="Huettel W."/>
        </authorList>
    </citation>
    <scope>NUCLEOTIDE SEQUENCE [LARGE SCALE GENOMIC DNA]</scope>
    <source>
        <strain evidence="3">ATCC 74030 / MF5533</strain>
    </source>
</reference>
<organism evidence="2 3">
    <name type="scientific">Glarea lozoyensis (strain ATCC 74030 / MF5533)</name>
    <dbReference type="NCBI Taxonomy" id="1104152"/>
    <lineage>
        <taxon>Eukaryota</taxon>
        <taxon>Fungi</taxon>
        <taxon>Dikarya</taxon>
        <taxon>Ascomycota</taxon>
        <taxon>Pezizomycotina</taxon>
        <taxon>Leotiomycetes</taxon>
        <taxon>Helotiales</taxon>
        <taxon>Helotiaceae</taxon>
        <taxon>Glarea</taxon>
    </lineage>
</organism>
<dbReference type="Proteomes" id="UP000005446">
    <property type="component" value="Unassembled WGS sequence"/>
</dbReference>
<dbReference type="OrthoDB" id="10392046at2759"/>
<feature type="region of interest" description="Disordered" evidence="1">
    <location>
        <begin position="1"/>
        <end position="20"/>
    </location>
</feature>
<comment type="caution">
    <text evidence="2">The sequence shown here is derived from an EMBL/GenBank/DDBJ whole genome shotgun (WGS) entry which is preliminary data.</text>
</comment>
<protein>
    <submittedName>
        <fullName evidence="2">Uncharacterized protein</fullName>
    </submittedName>
</protein>
<accession>H0ESC4</accession>
<evidence type="ECO:0000313" key="2">
    <source>
        <dbReference type="EMBL" id="EHK98578.1"/>
    </source>
</evidence>
<name>H0ESC4_GLAL7</name>
<dbReference type="HOGENOM" id="CLU_963291_0_0_1"/>
<dbReference type="EMBL" id="AGUE01000143">
    <property type="protein sequence ID" value="EHK98578.1"/>
    <property type="molecule type" value="Genomic_DNA"/>
</dbReference>
<proteinExistence type="predicted"/>
<dbReference type="AlphaFoldDB" id="H0ESC4"/>